<reference evidence="1 2" key="1">
    <citation type="journal article" date="2022" name="Plant J.">
        <title>Chromosome-level genome of Camellia lanceoleosa provides a valuable resource for understanding genome evolution and self-incompatibility.</title>
        <authorList>
            <person name="Gong W."/>
            <person name="Xiao S."/>
            <person name="Wang L."/>
            <person name="Liao Z."/>
            <person name="Chang Y."/>
            <person name="Mo W."/>
            <person name="Hu G."/>
            <person name="Li W."/>
            <person name="Zhao G."/>
            <person name="Zhu H."/>
            <person name="Hu X."/>
            <person name="Ji K."/>
            <person name="Xiang X."/>
            <person name="Song Q."/>
            <person name="Yuan D."/>
            <person name="Jin S."/>
            <person name="Zhang L."/>
        </authorList>
    </citation>
    <scope>NUCLEOTIDE SEQUENCE [LARGE SCALE GENOMIC DNA]</scope>
    <source>
        <strain evidence="1">SQ_2022a</strain>
    </source>
</reference>
<keyword evidence="2" id="KW-1185">Reference proteome</keyword>
<gene>
    <name evidence="1" type="ORF">LOK49_LG05G02750</name>
</gene>
<dbReference type="EMBL" id="CM045761">
    <property type="protein sequence ID" value="KAI8013148.1"/>
    <property type="molecule type" value="Genomic_DNA"/>
</dbReference>
<accession>A0ACC0HJV7</accession>
<dbReference type="Proteomes" id="UP001060215">
    <property type="component" value="Chromosome 4"/>
</dbReference>
<name>A0ACC0HJV7_9ERIC</name>
<comment type="caution">
    <text evidence="1">The sequence shown here is derived from an EMBL/GenBank/DDBJ whole genome shotgun (WGS) entry which is preliminary data.</text>
</comment>
<evidence type="ECO:0000313" key="1">
    <source>
        <dbReference type="EMBL" id="KAI8013148.1"/>
    </source>
</evidence>
<proteinExistence type="predicted"/>
<evidence type="ECO:0000313" key="2">
    <source>
        <dbReference type="Proteomes" id="UP001060215"/>
    </source>
</evidence>
<organism evidence="1 2">
    <name type="scientific">Camellia lanceoleosa</name>
    <dbReference type="NCBI Taxonomy" id="1840588"/>
    <lineage>
        <taxon>Eukaryota</taxon>
        <taxon>Viridiplantae</taxon>
        <taxon>Streptophyta</taxon>
        <taxon>Embryophyta</taxon>
        <taxon>Tracheophyta</taxon>
        <taxon>Spermatophyta</taxon>
        <taxon>Magnoliopsida</taxon>
        <taxon>eudicotyledons</taxon>
        <taxon>Gunneridae</taxon>
        <taxon>Pentapetalae</taxon>
        <taxon>asterids</taxon>
        <taxon>Ericales</taxon>
        <taxon>Theaceae</taxon>
        <taxon>Camellia</taxon>
    </lineage>
</organism>
<protein>
    <submittedName>
        <fullName evidence="1">Aquaporin NIP3-3</fullName>
    </submittedName>
</protein>
<sequence>MAVNLRVEEDQESLGKDKIQPLSLKAETKQCWNIEERKKQASSTLVERLRLKDIFSSNVWQASLGELLGTTILVFMIDTIVISSYETKTITPNLIISILVGLTITILILAIFPIFGGHINPIISFFAAHVDLISFSRATVYIVAQCLGGALGAVALKAVVDSTIEQTFSLGGCTLSVIAPRPNGPIVAGLAMGQELWFKIICTFVFLFASIWIAFDDRQAKALIGSCCCFFNHWISGRSFGVYLNHGHDHEGIY</sequence>